<organism evidence="2 3">
    <name type="scientific">Treponema bryantii</name>
    <dbReference type="NCBI Taxonomy" id="163"/>
    <lineage>
        <taxon>Bacteria</taxon>
        <taxon>Pseudomonadati</taxon>
        <taxon>Spirochaetota</taxon>
        <taxon>Spirochaetia</taxon>
        <taxon>Spirochaetales</taxon>
        <taxon>Treponemataceae</taxon>
        <taxon>Treponema</taxon>
    </lineage>
</organism>
<proteinExistence type="predicted"/>
<dbReference type="RefSeq" id="WP_074640657.1">
    <property type="nucleotide sequence ID" value="NZ_FOFU01000001.1"/>
</dbReference>
<evidence type="ECO:0000313" key="2">
    <source>
        <dbReference type="EMBL" id="SEP82967.1"/>
    </source>
</evidence>
<name>A0A1H9B2K0_9SPIR</name>
<evidence type="ECO:0000256" key="1">
    <source>
        <dbReference type="SAM" id="Coils"/>
    </source>
</evidence>
<keyword evidence="1" id="KW-0175">Coiled coil</keyword>
<dbReference type="Proteomes" id="UP000182360">
    <property type="component" value="Unassembled WGS sequence"/>
</dbReference>
<protein>
    <submittedName>
        <fullName evidence="2">Uncharacterized protein</fullName>
    </submittedName>
</protein>
<keyword evidence="3" id="KW-1185">Reference proteome</keyword>
<sequence>MKLSQIENTPIGNYFHDSGIFQVFNELAKNVDDFEADSDELCVYCDSLVSMLKGLKSKIKQVESEAVKRQAQEKVSGLIQRGGIE</sequence>
<feature type="coiled-coil region" evidence="1">
    <location>
        <begin position="45"/>
        <end position="72"/>
    </location>
</feature>
<dbReference type="AlphaFoldDB" id="A0A1H9B2K0"/>
<evidence type="ECO:0000313" key="3">
    <source>
        <dbReference type="Proteomes" id="UP000182360"/>
    </source>
</evidence>
<reference evidence="2 3" key="1">
    <citation type="submission" date="2016-10" db="EMBL/GenBank/DDBJ databases">
        <authorList>
            <person name="de Groot N.N."/>
        </authorList>
    </citation>
    <scope>NUCLEOTIDE SEQUENCE [LARGE SCALE GENOMIC DNA]</scope>
    <source>
        <strain evidence="2 3">B25</strain>
    </source>
</reference>
<dbReference type="EMBL" id="FOFU01000001">
    <property type="protein sequence ID" value="SEP82967.1"/>
    <property type="molecule type" value="Genomic_DNA"/>
</dbReference>
<gene>
    <name evidence="2" type="ORF">SAMN04487977_101549</name>
</gene>
<accession>A0A1H9B2K0</accession>